<dbReference type="InterPro" id="IPR052155">
    <property type="entry name" value="Biofilm_reg_signaling"/>
</dbReference>
<dbReference type="SUPFAM" id="SSF141868">
    <property type="entry name" value="EAL domain-like"/>
    <property type="match status" value="1"/>
</dbReference>
<reference evidence="6" key="1">
    <citation type="submission" date="2019-10" db="EMBL/GenBank/DDBJ databases">
        <authorList>
            <consortium name="Genoscope - CEA"/>
            <person name="William W."/>
        </authorList>
    </citation>
    <scope>NUCLEOTIDE SEQUENCE [LARGE SCALE GENOMIC DNA]</scope>
    <source>
        <strain evidence="6">BBR_PRJEB10992</strain>
    </source>
</reference>
<dbReference type="SMART" id="SM00052">
    <property type="entry name" value="EAL"/>
    <property type="match status" value="1"/>
</dbReference>
<feature type="coiled-coil region" evidence="1">
    <location>
        <begin position="762"/>
        <end position="789"/>
    </location>
</feature>
<dbReference type="InterPro" id="IPR043128">
    <property type="entry name" value="Rev_trsase/Diguanyl_cyclase"/>
</dbReference>
<dbReference type="EMBL" id="CZCU02000046">
    <property type="protein sequence ID" value="VXD11196.1"/>
    <property type="molecule type" value="Genomic_DNA"/>
</dbReference>
<evidence type="ECO:0000313" key="6">
    <source>
        <dbReference type="EMBL" id="VXD11196.1"/>
    </source>
</evidence>
<dbReference type="Gene3D" id="3.20.20.450">
    <property type="entry name" value="EAL domain"/>
    <property type="match status" value="1"/>
</dbReference>
<name>A0A7Z9BFA8_9CYAN</name>
<dbReference type="InterPro" id="IPR000014">
    <property type="entry name" value="PAS"/>
</dbReference>
<dbReference type="PROSITE" id="PS50112">
    <property type="entry name" value="PAS"/>
    <property type="match status" value="3"/>
</dbReference>
<dbReference type="SUPFAM" id="SSF55785">
    <property type="entry name" value="PYP-like sensor domain (PAS domain)"/>
    <property type="match status" value="4"/>
</dbReference>
<dbReference type="CDD" id="cd01949">
    <property type="entry name" value="GGDEF"/>
    <property type="match status" value="1"/>
</dbReference>
<keyword evidence="7" id="KW-1185">Reference proteome</keyword>
<feature type="domain" description="EAL" evidence="4">
    <location>
        <begin position="1130"/>
        <end position="1421"/>
    </location>
</feature>
<dbReference type="Pfam" id="PF00990">
    <property type="entry name" value="GGDEF"/>
    <property type="match status" value="1"/>
</dbReference>
<sequence length="1425" mass="161636">MLNKHGTHGDQEQLYPIVSIDRAWVMGSDVEVALPESQILIQAIAELMQVPLVISRMADGKVFYCNSRFQHTFGFLTSEHLNFTELDIFANLRDRDILLETLRKKNSLQQQPLQVKRADGTLWLTMVSIRLLAVNGEALILSTYSNLIPISSTHSLPSRLGPTFDHWQEGVILINVENQIIDWNPIAEQIFGYEKSQVLGQTLVDINLSPLHHLAYDLCSYHLYYHYSGYTHEIPFYHRDGTLSQCRATLLPLRNELGELIAILINIQEILEEVPTFAPEHQLLASLQSRVSQQATVAYLGQQALIHSDLSVLMDAAVSAVVQTLGVEYCKLLELMPGGHAFWLRAGVGWQPGLVGNARVSAHVTSQAGYTLFKNEPVVVDDLRVETRFSGSPLLHNHRIISGMSVVIARWEQDSTLGKKQPQSPVSKFWGVLSVHSHRHRQFTPEDVHFLEAIANVLAAAIERHRAEERLQLMERAINSSSNGIVITDATQPDNPIIFVNSGFERITGYKREEILGENCRFLQGNDPNNLGVEQIRRAVLEGTECHVQLRNYRKDGTFFWNELSIAPVYSSKGHLTHFIGIQADVTKRKQSEQALVLKSKALAQFSSNLKHLHRITTYNHQNLDELFRDYLQAGCEIFQLSIGLISRLENNNIIIDTVHSDLDRIQPGITVPLEESYCQQVIQTQTTQIHTQIGQNPQFNQLQSYQRFHLETCLGTPLWVNGEIYGTLAFACSEVKNIAYESHELEILELMAQSIGRFIAANQTEQQRAEAELALRESEERYRRLVELSPETIAIHDGEKLVYINMAGAKLLGANRPQDLIGRSIFDFLPPDDFNSTQARIPDPKNEQQSVELLEQKLTRLNGEVIDVEIVGIPANYQGQAAIQIIIRDITERKRFEAQLMYEALHDALTQLPNRSFFNERLAQSLKRSRQESNYEFAVLFLDLDRFKVVNDSLGHLIGDQLLIEISHRLLYCVKPLDTVARLGGDEFTILIYRIQSIADATRMAERIHDELTQPFYIQGHEIFTTVSIGIVPSRGYYQQSENNSQSYQCLLYNNPEDFLRDADIAMYRAKAKGKARYEVFDLTIHSQTMSMLQLETDLRQAIYGRMRIGTPQQSESITPLESHDSTALRATEHLLEYSYEKPTNLTGFRVYYQPIVSLSNGKITGFEALVRWLHPTRGLVSPVEFIPVAEETGLIIPLGAWVLREACRQLQIWQEQLKQKFGMIQTAWMEKHHGQKPLSTFEICPLTMSVNLSSKQLCQPNLLEQIDQILAETGCNPAHLKLEITESVIMENLGTSFIILAQLKSRKIHLSIDDFGTGYSSLSYLHQFPLNSLKIDRSFINRLDQKTSSFSGKKSQPLQIVKAIISLAQNLDLDIVAEGIETRQQMKILRQLGCPFGQGYLFAKPLEAEQATQLLLTEVKEAQ</sequence>
<dbReference type="OrthoDB" id="425396at2"/>
<dbReference type="PANTHER" id="PTHR44757">
    <property type="entry name" value="DIGUANYLATE CYCLASE DGCP"/>
    <property type="match status" value="1"/>
</dbReference>
<feature type="domain" description="GGDEF" evidence="5">
    <location>
        <begin position="936"/>
        <end position="1084"/>
    </location>
</feature>
<dbReference type="Pfam" id="PF13188">
    <property type="entry name" value="PAS_8"/>
    <property type="match status" value="1"/>
</dbReference>
<dbReference type="NCBIfam" id="TIGR00229">
    <property type="entry name" value="sensory_box"/>
    <property type="match status" value="3"/>
</dbReference>
<accession>A0A7Z9BFA8</accession>
<dbReference type="Pfam" id="PF01590">
    <property type="entry name" value="GAF"/>
    <property type="match status" value="2"/>
</dbReference>
<dbReference type="SMART" id="SM00086">
    <property type="entry name" value="PAC"/>
    <property type="match status" value="3"/>
</dbReference>
<dbReference type="InterPro" id="IPR000160">
    <property type="entry name" value="GGDEF_dom"/>
</dbReference>
<dbReference type="InterPro" id="IPR001633">
    <property type="entry name" value="EAL_dom"/>
</dbReference>
<feature type="domain" description="PAS" evidence="2">
    <location>
        <begin position="156"/>
        <end position="204"/>
    </location>
</feature>
<keyword evidence="1" id="KW-0175">Coiled coil</keyword>
<dbReference type="PROSITE" id="PS50883">
    <property type="entry name" value="EAL"/>
    <property type="match status" value="1"/>
</dbReference>
<evidence type="ECO:0000259" key="3">
    <source>
        <dbReference type="PROSITE" id="PS50113"/>
    </source>
</evidence>
<dbReference type="CDD" id="cd00130">
    <property type="entry name" value="PAS"/>
    <property type="match status" value="3"/>
</dbReference>
<feature type="domain" description="PAS" evidence="2">
    <location>
        <begin position="779"/>
        <end position="834"/>
    </location>
</feature>
<dbReference type="CDD" id="cd01948">
    <property type="entry name" value="EAL"/>
    <property type="match status" value="1"/>
</dbReference>
<dbReference type="InterPro" id="IPR029787">
    <property type="entry name" value="Nucleotide_cyclase"/>
</dbReference>
<dbReference type="NCBIfam" id="TIGR00254">
    <property type="entry name" value="GGDEF"/>
    <property type="match status" value="1"/>
</dbReference>
<feature type="domain" description="PAC" evidence="3">
    <location>
        <begin position="546"/>
        <end position="598"/>
    </location>
</feature>
<dbReference type="InterPro" id="IPR029016">
    <property type="entry name" value="GAF-like_dom_sf"/>
</dbReference>
<comment type="caution">
    <text evidence="6">The sequence shown here is derived from an EMBL/GenBank/DDBJ whole genome shotgun (WGS) entry which is preliminary data.</text>
</comment>
<dbReference type="Pfam" id="PF13426">
    <property type="entry name" value="PAS_9"/>
    <property type="match status" value="3"/>
</dbReference>
<organism evidence="6 7">
    <name type="scientific">Planktothrix serta PCC 8927</name>
    <dbReference type="NCBI Taxonomy" id="671068"/>
    <lineage>
        <taxon>Bacteria</taxon>
        <taxon>Bacillati</taxon>
        <taxon>Cyanobacteriota</taxon>
        <taxon>Cyanophyceae</taxon>
        <taxon>Oscillatoriophycideae</taxon>
        <taxon>Oscillatoriales</taxon>
        <taxon>Microcoleaceae</taxon>
        <taxon>Planktothrix</taxon>
    </lineage>
</organism>
<dbReference type="InterPro" id="IPR000700">
    <property type="entry name" value="PAS-assoc_C"/>
</dbReference>
<dbReference type="Gene3D" id="3.30.450.20">
    <property type="entry name" value="PAS domain"/>
    <property type="match status" value="4"/>
</dbReference>
<dbReference type="SMART" id="SM00091">
    <property type="entry name" value="PAS"/>
    <property type="match status" value="4"/>
</dbReference>
<dbReference type="SMART" id="SM00065">
    <property type="entry name" value="GAF"/>
    <property type="match status" value="2"/>
</dbReference>
<dbReference type="SUPFAM" id="SSF55781">
    <property type="entry name" value="GAF domain-like"/>
    <property type="match status" value="2"/>
</dbReference>
<protein>
    <submittedName>
        <fullName evidence="6">PAS/PAC sensor-containing diguanylate cyclase/phosphodiesterase (Modular protein)</fullName>
    </submittedName>
</protein>
<evidence type="ECO:0000259" key="4">
    <source>
        <dbReference type="PROSITE" id="PS50883"/>
    </source>
</evidence>
<dbReference type="Gene3D" id="3.30.70.270">
    <property type="match status" value="1"/>
</dbReference>
<dbReference type="InterPro" id="IPR003018">
    <property type="entry name" value="GAF"/>
</dbReference>
<dbReference type="SUPFAM" id="SSF55073">
    <property type="entry name" value="Nucleotide cyclase"/>
    <property type="match status" value="1"/>
</dbReference>
<evidence type="ECO:0000256" key="1">
    <source>
        <dbReference type="SAM" id="Coils"/>
    </source>
</evidence>
<dbReference type="Gene3D" id="3.30.450.40">
    <property type="match status" value="2"/>
</dbReference>
<dbReference type="GO" id="GO:0006355">
    <property type="term" value="P:regulation of DNA-templated transcription"/>
    <property type="evidence" value="ECO:0007669"/>
    <property type="project" value="InterPro"/>
</dbReference>
<dbReference type="Proteomes" id="UP000184550">
    <property type="component" value="Unassembled WGS sequence"/>
</dbReference>
<dbReference type="InterPro" id="IPR035965">
    <property type="entry name" value="PAS-like_dom_sf"/>
</dbReference>
<proteinExistence type="predicted"/>
<dbReference type="PANTHER" id="PTHR44757:SF2">
    <property type="entry name" value="BIOFILM ARCHITECTURE MAINTENANCE PROTEIN MBAA"/>
    <property type="match status" value="1"/>
</dbReference>
<dbReference type="RefSeq" id="WP_083617410.1">
    <property type="nucleotide sequence ID" value="NZ_LR734832.1"/>
</dbReference>
<evidence type="ECO:0000259" key="2">
    <source>
        <dbReference type="PROSITE" id="PS50112"/>
    </source>
</evidence>
<dbReference type="PROSITE" id="PS50113">
    <property type="entry name" value="PAC"/>
    <property type="match status" value="1"/>
</dbReference>
<dbReference type="Pfam" id="PF00563">
    <property type="entry name" value="EAL"/>
    <property type="match status" value="1"/>
</dbReference>
<feature type="domain" description="PAS" evidence="2">
    <location>
        <begin position="470"/>
        <end position="519"/>
    </location>
</feature>
<evidence type="ECO:0000259" key="5">
    <source>
        <dbReference type="PROSITE" id="PS50887"/>
    </source>
</evidence>
<gene>
    <name evidence="6" type="ORF">PL8927_140047</name>
</gene>
<dbReference type="InterPro" id="IPR001610">
    <property type="entry name" value="PAC"/>
</dbReference>
<dbReference type="PROSITE" id="PS50887">
    <property type="entry name" value="GGDEF"/>
    <property type="match status" value="1"/>
</dbReference>
<dbReference type="InterPro" id="IPR035919">
    <property type="entry name" value="EAL_sf"/>
</dbReference>
<evidence type="ECO:0000313" key="7">
    <source>
        <dbReference type="Proteomes" id="UP000184550"/>
    </source>
</evidence>
<dbReference type="SMART" id="SM00267">
    <property type="entry name" value="GGDEF"/>
    <property type="match status" value="1"/>
</dbReference>